<reference evidence="1 2" key="1">
    <citation type="submission" date="2015-10" db="EMBL/GenBank/DDBJ databases">
        <title>Metagenome-Assembled Genomes uncover a global brackish microbiome.</title>
        <authorList>
            <person name="Hugerth L.W."/>
            <person name="Larsson J."/>
            <person name="Alneberg J."/>
            <person name="Lindh M.V."/>
            <person name="Legrand C."/>
            <person name="Pinhassi J."/>
            <person name="Andersson A.F."/>
        </authorList>
    </citation>
    <scope>NUCLEOTIDE SEQUENCE [LARGE SCALE GENOMIC DNA]</scope>
    <source>
        <strain evidence="1">BACL2 MAG-120802-bin41</strain>
    </source>
</reference>
<dbReference type="AlphaFoldDB" id="A0A0R2P0T5"/>
<dbReference type="Proteomes" id="UP000053941">
    <property type="component" value="Unassembled WGS sequence"/>
</dbReference>
<organism evidence="1 2">
    <name type="scientific">Actinobacteria bacterium BACL2 MAG-120802-bin41</name>
    <dbReference type="NCBI Taxonomy" id="1655568"/>
    <lineage>
        <taxon>Bacteria</taxon>
        <taxon>Bacillati</taxon>
        <taxon>Actinomycetota</taxon>
        <taxon>Actinomycetes</taxon>
        <taxon>Actinomycetes incertae sedis</taxon>
        <taxon>ac1 cluster</taxon>
    </lineage>
</organism>
<evidence type="ECO:0000313" key="2">
    <source>
        <dbReference type="Proteomes" id="UP000053941"/>
    </source>
</evidence>
<accession>A0A0R2P0T5</accession>
<comment type="caution">
    <text evidence="1">The sequence shown here is derived from an EMBL/GenBank/DDBJ whole genome shotgun (WGS) entry which is preliminary data.</text>
</comment>
<dbReference type="Gene3D" id="3.40.50.1110">
    <property type="entry name" value="SGNH hydrolase"/>
    <property type="match status" value="1"/>
</dbReference>
<dbReference type="EMBL" id="LIAS01000132">
    <property type="protein sequence ID" value="KRO30384.1"/>
    <property type="molecule type" value="Genomic_DNA"/>
</dbReference>
<evidence type="ECO:0008006" key="3">
    <source>
        <dbReference type="Google" id="ProtNLM"/>
    </source>
</evidence>
<name>A0A0R2P0T5_9ACTN</name>
<proteinExistence type="predicted"/>
<evidence type="ECO:0000313" key="1">
    <source>
        <dbReference type="EMBL" id="KRO30384.1"/>
    </source>
</evidence>
<dbReference type="InterPro" id="IPR036514">
    <property type="entry name" value="SGNH_hydro_sf"/>
</dbReference>
<sequence>MRVLIVFALADISLRYIEIPVRRGYFELWFRGMKYRTKSVRIRQKLSTLLTVIALLGATTLVANDGIRKADEVAAQEKLVVEAGEPVDQVITNPDIPGLWVTGDSVILGIRNVLAQFERIELINARVGRQIGELIEVARTDQRFVGASPVVLNLGNNNRLVESDVVELMEVVKNQPKIIVVNTAVPRSWKSENNALIKSVLARYPNTILVDWDAISANNPEFFASDGVHLNPPGVNAYVSAIREVLQK</sequence>
<protein>
    <recommendedName>
        <fullName evidence="3">Acyltransferase</fullName>
    </recommendedName>
</protein>
<dbReference type="SUPFAM" id="SSF52266">
    <property type="entry name" value="SGNH hydrolase"/>
    <property type="match status" value="1"/>
</dbReference>
<gene>
    <name evidence="1" type="ORF">ABR60_05495</name>
</gene>